<reference evidence="1" key="1">
    <citation type="submission" date="2020-05" db="EMBL/GenBank/DDBJ databases">
        <title>The draft genome sequence of Maribacter sp. ANRC-HE7.</title>
        <authorList>
            <person name="Mu L."/>
        </authorList>
    </citation>
    <scope>NUCLEOTIDE SEQUENCE</scope>
    <source>
        <strain evidence="1">ANRC-HE7</strain>
    </source>
</reference>
<evidence type="ECO:0000313" key="2">
    <source>
        <dbReference type="Proteomes" id="UP001166021"/>
    </source>
</evidence>
<evidence type="ECO:0000313" key="1">
    <source>
        <dbReference type="EMBL" id="MBD0778258.1"/>
    </source>
</evidence>
<accession>A0ABR7V0E9</accession>
<protein>
    <submittedName>
        <fullName evidence="1">Uncharacterized protein</fullName>
    </submittedName>
</protein>
<keyword evidence="2" id="KW-1185">Reference proteome</keyword>
<dbReference type="Proteomes" id="UP001166021">
    <property type="component" value="Unassembled WGS sequence"/>
</dbReference>
<dbReference type="EMBL" id="JABTCF010000006">
    <property type="protein sequence ID" value="MBD0778258.1"/>
    <property type="molecule type" value="Genomic_DNA"/>
</dbReference>
<comment type="caution">
    <text evidence="1">The sequence shown here is derived from an EMBL/GenBank/DDBJ whole genome shotgun (WGS) entry which is preliminary data.</text>
</comment>
<dbReference type="RefSeq" id="WP_188243964.1">
    <property type="nucleotide sequence ID" value="NZ_JABTCF010000006.1"/>
</dbReference>
<gene>
    <name evidence="1" type="ORF">HPE56_10675</name>
</gene>
<sequence>MKYITFYSFYSNSKKAIDFSQTIGNGTISIKTLLYLPLLPETKIQYGHSTQFYSIYHLKA</sequence>
<proteinExistence type="predicted"/>
<name>A0ABR7V0E9_9FLAO</name>
<organism evidence="1 2">
    <name type="scientific">Maribacter aquimaris</name>
    <dbReference type="NCBI Taxonomy" id="2737171"/>
    <lineage>
        <taxon>Bacteria</taxon>
        <taxon>Pseudomonadati</taxon>
        <taxon>Bacteroidota</taxon>
        <taxon>Flavobacteriia</taxon>
        <taxon>Flavobacteriales</taxon>
        <taxon>Flavobacteriaceae</taxon>
        <taxon>Maribacter</taxon>
    </lineage>
</organism>